<sequence length="409" mass="45104">MKIAIIGAGAAGVMAAITAKRLNKDLYIDIFDINNLIGKKILASGNGRCNISNTTITQDNYIGENPSFVNQALKEFDFKAFENFCKSIGLILDIKDSSKVYPLSNEAKSVVLLLEKELENLQINQILETKIEKVIKKEDSFILKSEDKEFKDYDKVLISSGLQAAPQLNSTEDGIDIATSFNHSFNPTYPSLVGLQTDFEFKSKLQGVKKEATVTLYIDKQKEKEITGDILFTKYGVSGFAILDISQYAVYALSLYQDVAISINLFPTLTKNELLGIIETLFKTIPKSDAIDALTGVVSKKLAMVLLDINNINKDIKSADINAKQLRAIINTLTNMRFKIDGTQGFKHAEASGGGIRTDEVDNKTFESKLCKNLYFAGEVLDIVGNRGGFNLHFAWASGFLVGKSISKL</sequence>
<dbReference type="Gene3D" id="2.40.30.10">
    <property type="entry name" value="Translation factors"/>
    <property type="match status" value="1"/>
</dbReference>
<dbReference type="Pfam" id="PF03486">
    <property type="entry name" value="HI0933_like"/>
    <property type="match status" value="1"/>
</dbReference>
<dbReference type="RefSeq" id="WP_099342628.1">
    <property type="nucleotide sequence ID" value="NZ_CP032098.1"/>
</dbReference>
<dbReference type="EMBL" id="NXFY01000011">
    <property type="protein sequence ID" value="PHO17915.1"/>
    <property type="molecule type" value="Genomic_DNA"/>
</dbReference>
<dbReference type="AlphaFoldDB" id="A0A2G1DHF4"/>
<evidence type="ECO:0000256" key="3">
    <source>
        <dbReference type="ARBA" id="ARBA00022827"/>
    </source>
</evidence>
<protein>
    <submittedName>
        <fullName evidence="7">Aminoacetone oxidase family FAD-binding enzyme</fullName>
    </submittedName>
    <submittedName>
        <fullName evidence="6">Flavoprotein, HI0933 family</fullName>
    </submittedName>
</protein>
<dbReference type="Proteomes" id="UP000221222">
    <property type="component" value="Unassembled WGS sequence"/>
</dbReference>
<comment type="cofactor">
    <cofactor evidence="1">
        <name>FAD</name>
        <dbReference type="ChEBI" id="CHEBI:57692"/>
    </cofactor>
</comment>
<dbReference type="Pfam" id="PF22780">
    <property type="entry name" value="HI0933_like_1st"/>
    <property type="match status" value="1"/>
</dbReference>
<dbReference type="NCBIfam" id="TIGR00275">
    <property type="entry name" value="aminoacetone oxidase family FAD-binding enzyme"/>
    <property type="match status" value="1"/>
</dbReference>
<dbReference type="InterPro" id="IPR004792">
    <property type="entry name" value="BaiN-like"/>
</dbReference>
<keyword evidence="2" id="KW-0285">Flavoprotein</keyword>
<dbReference type="Gene3D" id="3.50.50.60">
    <property type="entry name" value="FAD/NAD(P)-binding domain"/>
    <property type="match status" value="1"/>
</dbReference>
<dbReference type="InterPro" id="IPR055178">
    <property type="entry name" value="RsdA/BaiN/AoA(So)-like_dom"/>
</dbReference>
<organism evidence="7 8">
    <name type="scientific">Malaciobacter molluscorum LMG 25693</name>
    <dbReference type="NCBI Taxonomy" id="870501"/>
    <lineage>
        <taxon>Bacteria</taxon>
        <taxon>Pseudomonadati</taxon>
        <taxon>Campylobacterota</taxon>
        <taxon>Epsilonproteobacteria</taxon>
        <taxon>Campylobacterales</taxon>
        <taxon>Arcobacteraceae</taxon>
        <taxon>Malaciobacter</taxon>
    </lineage>
</organism>
<dbReference type="InterPro" id="IPR036188">
    <property type="entry name" value="FAD/NAD-bd_sf"/>
</dbReference>
<evidence type="ECO:0000313" key="8">
    <source>
        <dbReference type="Proteomes" id="UP000221222"/>
    </source>
</evidence>
<evidence type="ECO:0000256" key="2">
    <source>
        <dbReference type="ARBA" id="ARBA00022630"/>
    </source>
</evidence>
<evidence type="ECO:0000313" key="9">
    <source>
        <dbReference type="Proteomes" id="UP000262712"/>
    </source>
</evidence>
<evidence type="ECO:0000256" key="1">
    <source>
        <dbReference type="ARBA" id="ARBA00001974"/>
    </source>
</evidence>
<evidence type="ECO:0000259" key="4">
    <source>
        <dbReference type="Pfam" id="PF03486"/>
    </source>
</evidence>
<feature type="domain" description="RsdA/BaiN/AoA(So)-like Rossmann fold-like" evidence="4">
    <location>
        <begin position="2"/>
        <end position="404"/>
    </location>
</feature>
<reference evidence="7 8" key="1">
    <citation type="submission" date="2017-09" db="EMBL/GenBank/DDBJ databases">
        <title>Arcobacter canalis sp. nov., a new species isolated from a water canal contaminated with urban sewage.</title>
        <authorList>
            <person name="Perez-Cataluna A."/>
            <person name="Salas-Masso N."/>
            <person name="Figueras M.J."/>
        </authorList>
    </citation>
    <scope>NUCLEOTIDE SEQUENCE [LARGE SCALE GENOMIC DNA]</scope>
    <source>
        <strain evidence="7 8">F98-3</strain>
    </source>
</reference>
<dbReference type="InterPro" id="IPR023166">
    <property type="entry name" value="BaiN-like_dom_sf"/>
</dbReference>
<proteinExistence type="predicted"/>
<dbReference type="Gene3D" id="1.10.8.260">
    <property type="entry name" value="HI0933 insert domain-like"/>
    <property type="match status" value="1"/>
</dbReference>
<reference evidence="6 9" key="2">
    <citation type="submission" date="2018-08" db="EMBL/GenBank/DDBJ databases">
        <title>Complete genome of the Arcobacter molluscorum type strain LMG 25693.</title>
        <authorList>
            <person name="Miller W.G."/>
            <person name="Yee E."/>
            <person name="Bono J.L."/>
        </authorList>
    </citation>
    <scope>NUCLEOTIDE SEQUENCE [LARGE SCALE GENOMIC DNA]</scope>
    <source>
        <strain evidence="6 9">CECT 7696</strain>
    </source>
</reference>
<dbReference type="SUPFAM" id="SSF160996">
    <property type="entry name" value="HI0933 insert domain-like"/>
    <property type="match status" value="1"/>
</dbReference>
<gene>
    <name evidence="6" type="ORF">AMOL_2742</name>
    <name evidence="7" type="ORF">CPU12_08240</name>
</gene>
<dbReference type="EMBL" id="CP032098">
    <property type="protein sequence ID" value="AXX93675.1"/>
    <property type="molecule type" value="Genomic_DNA"/>
</dbReference>
<name>A0A2G1DHF4_9BACT</name>
<keyword evidence="3" id="KW-0274">FAD</keyword>
<evidence type="ECO:0000259" key="5">
    <source>
        <dbReference type="Pfam" id="PF22780"/>
    </source>
</evidence>
<dbReference type="SUPFAM" id="SSF51905">
    <property type="entry name" value="FAD/NAD(P)-binding domain"/>
    <property type="match status" value="1"/>
</dbReference>
<dbReference type="KEGG" id="amol:AMOL_2742"/>
<keyword evidence="8" id="KW-1185">Reference proteome</keyword>
<dbReference type="InterPro" id="IPR057661">
    <property type="entry name" value="RsdA/BaiN/AoA(So)_Rossmann"/>
</dbReference>
<accession>A0A2G1DHF4</accession>
<evidence type="ECO:0000313" key="6">
    <source>
        <dbReference type="EMBL" id="AXX93675.1"/>
    </source>
</evidence>
<dbReference type="PANTHER" id="PTHR42887">
    <property type="entry name" value="OS12G0638800 PROTEIN"/>
    <property type="match status" value="1"/>
</dbReference>
<feature type="domain" description="RsdA/BaiN/AoA(So)-like insert" evidence="5">
    <location>
        <begin position="189"/>
        <end position="350"/>
    </location>
</feature>
<evidence type="ECO:0000313" key="7">
    <source>
        <dbReference type="EMBL" id="PHO17915.1"/>
    </source>
</evidence>
<dbReference type="Proteomes" id="UP000262712">
    <property type="component" value="Chromosome"/>
</dbReference>
<dbReference type="PANTHER" id="PTHR42887:SF2">
    <property type="entry name" value="OS12G0638800 PROTEIN"/>
    <property type="match status" value="1"/>
</dbReference>